<evidence type="ECO:0000256" key="1">
    <source>
        <dbReference type="ARBA" id="ARBA00010923"/>
    </source>
</evidence>
<organism evidence="5 6">
    <name type="scientific">Nitrosarchaeum koreense MY1</name>
    <dbReference type="NCBI Taxonomy" id="1001994"/>
    <lineage>
        <taxon>Archaea</taxon>
        <taxon>Nitrososphaerota</taxon>
        <taxon>Nitrososphaeria</taxon>
        <taxon>Nitrosopumilales</taxon>
        <taxon>Nitrosopumilaceae</taxon>
        <taxon>Nitrosarchaeum</taxon>
    </lineage>
</organism>
<dbReference type="SUPFAM" id="SSF116734">
    <property type="entry name" value="DNA methylase specificity domain"/>
    <property type="match status" value="2"/>
</dbReference>
<dbReference type="RefSeq" id="WP_007550947.1">
    <property type="nucleotide sequence ID" value="NZ_AFPU01000001.1"/>
</dbReference>
<proteinExistence type="inferred from homology"/>
<feature type="domain" description="Type I restriction modification DNA specificity" evidence="4">
    <location>
        <begin position="211"/>
        <end position="361"/>
    </location>
</feature>
<keyword evidence="2" id="KW-0680">Restriction system</keyword>
<dbReference type="STRING" id="1001994.MY1_1289"/>
<dbReference type="PANTHER" id="PTHR30408">
    <property type="entry name" value="TYPE-1 RESTRICTION ENZYME ECOKI SPECIFICITY PROTEIN"/>
    <property type="match status" value="1"/>
</dbReference>
<dbReference type="PANTHER" id="PTHR30408:SF13">
    <property type="entry name" value="TYPE I RESTRICTION ENZYME HINDI SPECIFICITY SUBUNIT"/>
    <property type="match status" value="1"/>
</dbReference>
<name>F9CXT1_9ARCH</name>
<evidence type="ECO:0000313" key="6">
    <source>
        <dbReference type="Proteomes" id="UP000004440"/>
    </source>
</evidence>
<dbReference type="GO" id="GO:0009307">
    <property type="term" value="P:DNA restriction-modification system"/>
    <property type="evidence" value="ECO:0007669"/>
    <property type="project" value="UniProtKB-KW"/>
</dbReference>
<reference evidence="5 6" key="1">
    <citation type="journal article" date="2011" name="J. Bacteriol.">
        <title>Genome Sequence of an Ammonia-Oxidizing Soil Archaeon, "Candidatus Nitrosoarchaeum koreensis" MY1.</title>
        <authorList>
            <person name="Kim B.K."/>
            <person name="Jung M.Y."/>
            <person name="Yu D.S."/>
            <person name="Park S.J."/>
            <person name="Oh T.K."/>
            <person name="Rhee S.K."/>
            <person name="Kim J.F."/>
        </authorList>
    </citation>
    <scope>NUCLEOTIDE SEQUENCE [LARGE SCALE GENOMIC DNA]</scope>
    <source>
        <strain evidence="5 6">MY1</strain>
    </source>
</reference>
<keyword evidence="6" id="KW-1185">Reference proteome</keyword>
<dbReference type="Pfam" id="PF01420">
    <property type="entry name" value="Methylase_S"/>
    <property type="match status" value="2"/>
</dbReference>
<sequence>MKTFKLKELGEFKNGLNFNQDDYGVGYPIINVKQLYKSRFASIENLHELKLDFKNNIDGYFIKKNDLLFVRGSMVPSGAGQAVMVNDFLPGTVFSGFIIRFRTTNFSKIIPLFLNYLLRSPLCREKFVRIASGSVHSNMTQDILGNFEVELPDLETQKQILSVLDSIDSKIEIIEKNNFILEKIIQSIYKSWFIDFDGQTEFVDSELGPIPKGWTSSKLGDILSLLRDGSHNPPLRVEKGISFITGGTLNFVIEYDKATYITDEDYHKIQRNYQLQENDLMLSTVGTLGNVAIVRATDLPLSHQRSAAMLRVNEKANFVFLYCLIKSPGFKLFLDTHQTRTAQPSIFLGTLSSFAFVLPSTKLLDSFFRLGFPLIKKMQDNCSSILILEKIRDSLLPKLMSGEIQVKV</sequence>
<accession>F9CXT1</accession>
<dbReference type="Gene3D" id="3.90.220.20">
    <property type="entry name" value="DNA methylase specificity domains"/>
    <property type="match status" value="2"/>
</dbReference>
<dbReference type="InterPro" id="IPR044946">
    <property type="entry name" value="Restrct_endonuc_typeI_TRD_sf"/>
</dbReference>
<gene>
    <name evidence="5" type="ORF">MY1_1289</name>
</gene>
<dbReference type="AlphaFoldDB" id="F9CXT1"/>
<evidence type="ECO:0000313" key="5">
    <source>
        <dbReference type="EMBL" id="EGP94047.1"/>
    </source>
</evidence>
<evidence type="ECO:0000256" key="3">
    <source>
        <dbReference type="ARBA" id="ARBA00023125"/>
    </source>
</evidence>
<dbReference type="InterPro" id="IPR052021">
    <property type="entry name" value="Type-I_RS_S_subunit"/>
</dbReference>
<comment type="similarity">
    <text evidence="1">Belongs to the type-I restriction system S methylase family.</text>
</comment>
<evidence type="ECO:0000256" key="2">
    <source>
        <dbReference type="ARBA" id="ARBA00022747"/>
    </source>
</evidence>
<dbReference type="InterPro" id="IPR000055">
    <property type="entry name" value="Restrct_endonuc_typeI_TRD"/>
</dbReference>
<evidence type="ECO:0000259" key="4">
    <source>
        <dbReference type="Pfam" id="PF01420"/>
    </source>
</evidence>
<dbReference type="OrthoDB" id="84651at2157"/>
<comment type="caution">
    <text evidence="5">The sequence shown here is derived from an EMBL/GenBank/DDBJ whole genome shotgun (WGS) entry which is preliminary data.</text>
</comment>
<dbReference type="CDD" id="cd17517">
    <property type="entry name" value="RMtype1_S_EcoKI_StySPI-TRD2-CR2_like"/>
    <property type="match status" value="1"/>
</dbReference>
<feature type="domain" description="Type I restriction modification DNA specificity" evidence="4">
    <location>
        <begin position="2"/>
        <end position="178"/>
    </location>
</feature>
<dbReference type="GO" id="GO:0003677">
    <property type="term" value="F:DNA binding"/>
    <property type="evidence" value="ECO:0007669"/>
    <property type="project" value="UniProtKB-KW"/>
</dbReference>
<dbReference type="Proteomes" id="UP000004440">
    <property type="component" value="Unassembled WGS sequence"/>
</dbReference>
<dbReference type="EMBL" id="AFPU01000001">
    <property type="protein sequence ID" value="EGP94047.1"/>
    <property type="molecule type" value="Genomic_DNA"/>
</dbReference>
<protein>
    <submittedName>
        <fullName evidence="5">Type I restriction-modification system, S subunit</fullName>
    </submittedName>
</protein>
<keyword evidence="3" id="KW-0238">DNA-binding</keyword>